<proteinExistence type="predicted"/>
<evidence type="ECO:0000256" key="1">
    <source>
        <dbReference type="SAM" id="MobiDB-lite"/>
    </source>
</evidence>
<name>A0AAP0J9Y3_9MAGN</name>
<dbReference type="AlphaFoldDB" id="A0AAP0J9Y3"/>
<protein>
    <submittedName>
        <fullName evidence="2">Uncharacterized protein</fullName>
    </submittedName>
</protein>
<dbReference type="EMBL" id="JBBNAE010000004">
    <property type="protein sequence ID" value="KAK9130259.1"/>
    <property type="molecule type" value="Genomic_DNA"/>
</dbReference>
<keyword evidence="3" id="KW-1185">Reference proteome</keyword>
<gene>
    <name evidence="2" type="ORF">Sjap_010746</name>
</gene>
<evidence type="ECO:0000313" key="2">
    <source>
        <dbReference type="EMBL" id="KAK9130259.1"/>
    </source>
</evidence>
<feature type="compositionally biased region" description="Pro residues" evidence="1">
    <location>
        <begin position="1"/>
        <end position="11"/>
    </location>
</feature>
<organism evidence="2 3">
    <name type="scientific">Stephania japonica</name>
    <dbReference type="NCBI Taxonomy" id="461633"/>
    <lineage>
        <taxon>Eukaryota</taxon>
        <taxon>Viridiplantae</taxon>
        <taxon>Streptophyta</taxon>
        <taxon>Embryophyta</taxon>
        <taxon>Tracheophyta</taxon>
        <taxon>Spermatophyta</taxon>
        <taxon>Magnoliopsida</taxon>
        <taxon>Ranunculales</taxon>
        <taxon>Menispermaceae</taxon>
        <taxon>Menispermoideae</taxon>
        <taxon>Cissampelideae</taxon>
        <taxon>Stephania</taxon>
    </lineage>
</organism>
<reference evidence="2 3" key="1">
    <citation type="submission" date="2024-01" db="EMBL/GenBank/DDBJ databases">
        <title>Genome assemblies of Stephania.</title>
        <authorList>
            <person name="Yang L."/>
        </authorList>
    </citation>
    <scope>NUCLEOTIDE SEQUENCE [LARGE SCALE GENOMIC DNA]</scope>
    <source>
        <strain evidence="2">QJT</strain>
        <tissue evidence="2">Leaf</tissue>
    </source>
</reference>
<sequence length="90" mass="10439">MCPIGPIPGPLMEPTGRSTDTSPRVKRRDSGSRQHCQARPPYDKAFLTESAKLIPLEHFRDRSWWHPFKIKLMRSLSHNFDTKLHLEKCA</sequence>
<dbReference type="Proteomes" id="UP001417504">
    <property type="component" value="Unassembled WGS sequence"/>
</dbReference>
<feature type="region of interest" description="Disordered" evidence="1">
    <location>
        <begin position="1"/>
        <end position="41"/>
    </location>
</feature>
<accession>A0AAP0J9Y3</accession>
<comment type="caution">
    <text evidence="2">The sequence shown here is derived from an EMBL/GenBank/DDBJ whole genome shotgun (WGS) entry which is preliminary data.</text>
</comment>
<evidence type="ECO:0000313" key="3">
    <source>
        <dbReference type="Proteomes" id="UP001417504"/>
    </source>
</evidence>